<name>A0A438DNB7_VITVI</name>
<dbReference type="InterPro" id="IPR053134">
    <property type="entry name" value="RNA-dir_DNA_polymerase"/>
</dbReference>
<dbReference type="Gene3D" id="3.30.70.270">
    <property type="match status" value="1"/>
</dbReference>
<dbReference type="PANTHER" id="PTHR24559:SF444">
    <property type="entry name" value="REVERSE TRANSCRIPTASE DOMAIN-CONTAINING PROTEIN"/>
    <property type="match status" value="1"/>
</dbReference>
<dbReference type="InterPro" id="IPR043502">
    <property type="entry name" value="DNA/RNA_pol_sf"/>
</dbReference>
<gene>
    <name evidence="1" type="ORF">CK203_094934</name>
</gene>
<evidence type="ECO:0000313" key="2">
    <source>
        <dbReference type="Proteomes" id="UP000288805"/>
    </source>
</evidence>
<dbReference type="SUPFAM" id="SSF56672">
    <property type="entry name" value="DNA/RNA polymerases"/>
    <property type="match status" value="1"/>
</dbReference>
<proteinExistence type="predicted"/>
<dbReference type="EMBL" id="QGNW01001553">
    <property type="protein sequence ID" value="RVW36948.1"/>
    <property type="molecule type" value="Genomic_DNA"/>
</dbReference>
<comment type="caution">
    <text evidence="1">The sequence shown here is derived from an EMBL/GenBank/DDBJ whole genome shotgun (WGS) entry which is preliminary data.</text>
</comment>
<reference evidence="1 2" key="1">
    <citation type="journal article" date="2018" name="PLoS Genet.">
        <title>Population sequencing reveals clonal diversity and ancestral inbreeding in the grapevine cultivar Chardonnay.</title>
        <authorList>
            <person name="Roach M.J."/>
            <person name="Johnson D.L."/>
            <person name="Bohlmann J."/>
            <person name="van Vuuren H.J."/>
            <person name="Jones S.J."/>
            <person name="Pretorius I.S."/>
            <person name="Schmidt S.A."/>
            <person name="Borneman A.R."/>
        </authorList>
    </citation>
    <scope>NUCLEOTIDE SEQUENCE [LARGE SCALE GENOMIC DNA]</scope>
    <source>
        <strain evidence="2">cv. Chardonnay</strain>
        <tissue evidence="1">Leaf</tissue>
    </source>
</reference>
<dbReference type="CDD" id="cd01647">
    <property type="entry name" value="RT_LTR"/>
    <property type="match status" value="1"/>
</dbReference>
<dbReference type="AlphaFoldDB" id="A0A438DNB7"/>
<evidence type="ECO:0008006" key="3">
    <source>
        <dbReference type="Google" id="ProtNLM"/>
    </source>
</evidence>
<accession>A0A438DNB7</accession>
<dbReference type="Proteomes" id="UP000288805">
    <property type="component" value="Unassembled WGS sequence"/>
</dbReference>
<organism evidence="1 2">
    <name type="scientific">Vitis vinifera</name>
    <name type="common">Grape</name>
    <dbReference type="NCBI Taxonomy" id="29760"/>
    <lineage>
        <taxon>Eukaryota</taxon>
        <taxon>Viridiplantae</taxon>
        <taxon>Streptophyta</taxon>
        <taxon>Embryophyta</taxon>
        <taxon>Tracheophyta</taxon>
        <taxon>Spermatophyta</taxon>
        <taxon>Magnoliopsida</taxon>
        <taxon>eudicotyledons</taxon>
        <taxon>Gunneridae</taxon>
        <taxon>Pentapetalae</taxon>
        <taxon>rosids</taxon>
        <taxon>Vitales</taxon>
        <taxon>Vitaceae</taxon>
        <taxon>Viteae</taxon>
        <taxon>Vitis</taxon>
    </lineage>
</organism>
<evidence type="ECO:0000313" key="1">
    <source>
        <dbReference type="EMBL" id="RVW36948.1"/>
    </source>
</evidence>
<dbReference type="InterPro" id="IPR043128">
    <property type="entry name" value="Rev_trsase/Diguanyl_cyclase"/>
</dbReference>
<dbReference type="PANTHER" id="PTHR24559">
    <property type="entry name" value="TRANSPOSON TY3-I GAG-POL POLYPROTEIN"/>
    <property type="match status" value="1"/>
</dbReference>
<sequence length="244" mass="27899">MKKKDPSTVDPLQPLCLSHDIDQITYTGSLLTHGELESLKSMLKRNKDIFALTHSDMPGIHPSVVSHKLNVSLTSRPIWQKIDQIVDVTARHGMFSFLDAFYGYHQIPMFQLDEEKTVFVSPQELYYYRDMPLGLKNVDRNRVEHFQHLEEAFRLMQAYNMKLNLVKCVFGDNAGKFLGFMATQRGIEVNSAQMKYVLETPTPNNKKELQCLTNDLTTLGHFIACFTNKLGSFFLILRGASTFG</sequence>
<protein>
    <recommendedName>
        <fullName evidence="3">Transposon Ty3-I Gag-Pol polyprotein</fullName>
    </recommendedName>
</protein>